<evidence type="ECO:0000259" key="6">
    <source>
        <dbReference type="Pfam" id="PF13515"/>
    </source>
</evidence>
<feature type="domain" description="Integral membrane bound transporter" evidence="6">
    <location>
        <begin position="37"/>
        <end position="160"/>
    </location>
</feature>
<evidence type="ECO:0000256" key="1">
    <source>
        <dbReference type="ARBA" id="ARBA00004141"/>
    </source>
</evidence>
<keyword evidence="3 5" id="KW-1133">Transmembrane helix</keyword>
<organism evidence="7 8">
    <name type="scientific">Pseudonocardia aurantiaca</name>
    <dbReference type="NCBI Taxonomy" id="75290"/>
    <lineage>
        <taxon>Bacteria</taxon>
        <taxon>Bacillati</taxon>
        <taxon>Actinomycetota</taxon>
        <taxon>Actinomycetes</taxon>
        <taxon>Pseudonocardiales</taxon>
        <taxon>Pseudonocardiaceae</taxon>
        <taxon>Pseudonocardia</taxon>
    </lineage>
</organism>
<reference evidence="8" key="1">
    <citation type="journal article" date="2019" name="Int. J. Syst. Evol. Microbiol.">
        <title>The Global Catalogue of Microorganisms (GCM) 10K type strain sequencing project: providing services to taxonomists for standard genome sequencing and annotation.</title>
        <authorList>
            <consortium name="The Broad Institute Genomics Platform"/>
            <consortium name="The Broad Institute Genome Sequencing Center for Infectious Disease"/>
            <person name="Wu L."/>
            <person name="Ma J."/>
        </authorList>
    </citation>
    <scope>NUCLEOTIDE SEQUENCE [LARGE SCALE GENOMIC DNA]</scope>
    <source>
        <strain evidence="8">JCM 12165</strain>
    </source>
</reference>
<name>A0ABW4FDE9_9PSEU</name>
<comment type="subcellular location">
    <subcellularLocation>
        <location evidence="1">Membrane</location>
        <topology evidence="1">Multi-pass membrane protein</topology>
    </subcellularLocation>
</comment>
<dbReference type="RefSeq" id="WP_343972721.1">
    <property type="nucleotide sequence ID" value="NZ_BAAAJG010000003.1"/>
</dbReference>
<dbReference type="EMBL" id="JBHUCP010000001">
    <property type="protein sequence ID" value="MFD1528260.1"/>
    <property type="molecule type" value="Genomic_DNA"/>
</dbReference>
<keyword evidence="4 5" id="KW-0472">Membrane</keyword>
<feature type="transmembrane region" description="Helical" evidence="5">
    <location>
        <begin position="21"/>
        <end position="42"/>
    </location>
</feature>
<protein>
    <submittedName>
        <fullName evidence="7">Aromatic acid exporter family protein</fullName>
    </submittedName>
</protein>
<evidence type="ECO:0000256" key="2">
    <source>
        <dbReference type="ARBA" id="ARBA00022692"/>
    </source>
</evidence>
<keyword evidence="2 5" id="KW-0812">Transmembrane</keyword>
<evidence type="ECO:0000256" key="3">
    <source>
        <dbReference type="ARBA" id="ARBA00022989"/>
    </source>
</evidence>
<feature type="transmembrane region" description="Helical" evidence="5">
    <location>
        <begin position="73"/>
        <end position="95"/>
    </location>
</feature>
<proteinExistence type="predicted"/>
<dbReference type="Proteomes" id="UP001597145">
    <property type="component" value="Unassembled WGS sequence"/>
</dbReference>
<comment type="caution">
    <text evidence="7">The sequence shown here is derived from an EMBL/GenBank/DDBJ whole genome shotgun (WGS) entry which is preliminary data.</text>
</comment>
<feature type="transmembrane region" description="Helical" evidence="5">
    <location>
        <begin position="48"/>
        <end position="66"/>
    </location>
</feature>
<evidence type="ECO:0000313" key="7">
    <source>
        <dbReference type="EMBL" id="MFD1528260.1"/>
    </source>
</evidence>
<evidence type="ECO:0000256" key="4">
    <source>
        <dbReference type="ARBA" id="ARBA00023136"/>
    </source>
</evidence>
<evidence type="ECO:0000256" key="5">
    <source>
        <dbReference type="SAM" id="Phobius"/>
    </source>
</evidence>
<keyword evidence="8" id="KW-1185">Reference proteome</keyword>
<accession>A0ABW4FDE9</accession>
<gene>
    <name evidence="7" type="ORF">ACFSCY_02275</name>
</gene>
<dbReference type="InterPro" id="IPR049453">
    <property type="entry name" value="Memb_transporter_dom"/>
</dbReference>
<sequence length="371" mass="38859">MRGAGRLQRARARFRQGGLRLRLSALPVAQCAVAAGIAWFVANDLVGHARPFFAPIAAVISLGVSLGSRLRRVVELVVGVSLGVLVGDLLIAQIGSGPWQIALVVALAMGAAVFADGAALLVAQAGSSAVLVATLLPPGEAGGLNRCVDALIGGAVGVLVASVLPSDPVGPVRREARALLEELAAVLEQTARALRERDPEAAAAALRRARASQPLIDGLRAALRGGQEVTRVAPLLRRRRRVLHRFRELAERADYAMRNARVLARRTYTALCDDEPAAPELADLLAELAGAVGVLTDQLDREGERELAREPVLDVVRHQAALSDGWATGASEQVIVAQLRSIALDLLQATGMSRGEALAAMRAPEVSGGRA</sequence>
<evidence type="ECO:0000313" key="8">
    <source>
        <dbReference type="Proteomes" id="UP001597145"/>
    </source>
</evidence>
<dbReference type="Pfam" id="PF13515">
    <property type="entry name" value="FUSC_2"/>
    <property type="match status" value="1"/>
</dbReference>
<feature type="transmembrane region" description="Helical" evidence="5">
    <location>
        <begin position="101"/>
        <end position="123"/>
    </location>
</feature>